<feature type="coiled-coil region" evidence="2">
    <location>
        <begin position="586"/>
        <end position="623"/>
    </location>
</feature>
<gene>
    <name evidence="4" type="ORF">NCER_101178</name>
</gene>
<dbReference type="SMART" id="SM00968">
    <property type="entry name" value="SMC_hinge"/>
    <property type="match status" value="1"/>
</dbReference>
<dbReference type="GO" id="GO:0051276">
    <property type="term" value="P:chromosome organization"/>
    <property type="evidence" value="ECO:0007669"/>
    <property type="project" value="InterPro"/>
</dbReference>
<dbReference type="OMA" id="GQKTVCA"/>
<evidence type="ECO:0000256" key="1">
    <source>
        <dbReference type="ARBA" id="ARBA00023054"/>
    </source>
</evidence>
<dbReference type="InterPro" id="IPR027417">
    <property type="entry name" value="P-loop_NTPase"/>
</dbReference>
<proteinExistence type="predicted"/>
<dbReference type="InterPro" id="IPR010935">
    <property type="entry name" value="SMC_hinge"/>
</dbReference>
<sequence length="972" mass="113367">MHIQKIEIENFKSFKSFTSIDLSPKFTIIIGKNGSGKSNIIHAIRTVICCEKLSREDRLDLIHENLFEDTTSISLFIDNSDKRLDSQKNIVIKRCINAEKDEYFLNEKLISRKDLKGFLENGGISSSSYFIVQQGKIGELINMTDKSRYELIKSISGAQKYEVERDNCLKMLNDAEITKQKYINNLRIIDDKLKNLESDKTKMEICTRLEKEKRRYEIAYLQKELIQINNKLEESEHIADNFTDSYEDVEYELKKISDKINELEYGKMQVEIYFSRETENLENINLSSKVNINPDLHSITNRLKEICLCIEKTSKQISEQEESFKKYKNEEREVFIEKIFLKNVISFLKEYDTSKTEDIEHIKELLKEKKRFIAENRTTKNIFNFKTLNKMIEKRKELWREEKKLIQDEKNLIDCVQSNENKLISSGHFSYKVYKDIKNEEGVVGCIFDLFDIPDDLLSAFEAVAGGFLFNIVVLDNNLIPNLLKKVNGSVTFIPLNKMTYEEAMEIEEKGIYLLSSKIKCRNTEYTKEMSALLSFITRNSYVVQDLRTGEMYSSKYNINIVTPEGDLIRKSGVITGGYDSKSSTIKEYKKIINKKNENKNKLEHLRSKISKISLEIETVEQIQKQNDGSFGEIDLLISITKFLEEKIEILKGKGHKLKYYENKLENILYKSLGLRSAIIKLESDLDDLKKELEDFNSEKVKSKNFLEILTKYKDIDKLKKKEKELKANFTNKNVKNEALILRKQHLLDKIGVNTEILFPELSEEQIANNLKNINEELKKYVFLNKRNLDQWNIFLEQKNDLIKRQSELLENYDTIIKFIKNLDEKKEEKMNLTFESVKENFDFFSKKLCNFDVCLLAENSKLSINVPEGDNKTLSGGQKTMVSIALILSIQKVDPSPFYIFDEIDANLDQEGRLRLSNLFSSIKDVQFIITTFREELLNVGDHFVGVSFSEKKSYASKVEKDVAHNFLLET</sequence>
<dbReference type="AlphaFoldDB" id="C4V9E4"/>
<feature type="coiled-coil region" evidence="2">
    <location>
        <begin position="679"/>
        <end position="736"/>
    </location>
</feature>
<dbReference type="Gene3D" id="3.30.70.1620">
    <property type="match status" value="1"/>
</dbReference>
<organism evidence="5">
    <name type="scientific">Vairimorpha ceranae (strain BRL01)</name>
    <name type="common">Microsporidian parasite</name>
    <name type="synonym">Nosema ceranae</name>
    <dbReference type="NCBI Taxonomy" id="578460"/>
    <lineage>
        <taxon>Eukaryota</taxon>
        <taxon>Fungi</taxon>
        <taxon>Fungi incertae sedis</taxon>
        <taxon>Microsporidia</taxon>
        <taxon>Nosematidae</taxon>
        <taxon>Vairimorpha</taxon>
    </lineage>
</organism>
<dbReference type="GO" id="GO:0007059">
    <property type="term" value="P:chromosome segregation"/>
    <property type="evidence" value="ECO:0007669"/>
    <property type="project" value="UniProtKB-ARBA"/>
</dbReference>
<dbReference type="InParanoid" id="C4V9E4"/>
<dbReference type="InterPro" id="IPR036277">
    <property type="entry name" value="SMC_hinge_sf"/>
</dbReference>
<evidence type="ECO:0000313" key="4">
    <source>
        <dbReference type="EMBL" id="EEQ82162.1"/>
    </source>
</evidence>
<dbReference type="Pfam" id="PF02463">
    <property type="entry name" value="SMC_N"/>
    <property type="match status" value="1"/>
</dbReference>
<evidence type="ECO:0000313" key="5">
    <source>
        <dbReference type="Proteomes" id="UP000009082"/>
    </source>
</evidence>
<keyword evidence="1 2" id="KW-0175">Coiled coil</keyword>
<dbReference type="Pfam" id="PF06470">
    <property type="entry name" value="SMC_hinge"/>
    <property type="match status" value="1"/>
</dbReference>
<accession>C4V9E4</accession>
<dbReference type="KEGG" id="nce:NCER_101178"/>
<dbReference type="EMBL" id="ACOL01000105">
    <property type="protein sequence ID" value="EEQ82162.1"/>
    <property type="molecule type" value="Genomic_DNA"/>
</dbReference>
<dbReference type="HOGENOM" id="CLU_317608_0_0_1"/>
<dbReference type="InterPro" id="IPR003395">
    <property type="entry name" value="RecF/RecN/SMC_N"/>
</dbReference>
<dbReference type="Gene3D" id="1.20.1060.20">
    <property type="match status" value="1"/>
</dbReference>
<dbReference type="Proteomes" id="UP000009082">
    <property type="component" value="Unassembled WGS sequence"/>
</dbReference>
<dbReference type="VEuPathDB" id="MicrosporidiaDB:NCER_101178"/>
<name>C4V9E4_VAIC1</name>
<evidence type="ECO:0000256" key="2">
    <source>
        <dbReference type="SAM" id="Coils"/>
    </source>
</evidence>
<dbReference type="Gene3D" id="3.40.50.300">
    <property type="entry name" value="P-loop containing nucleotide triphosphate hydrolases"/>
    <property type="match status" value="2"/>
</dbReference>
<protein>
    <recommendedName>
        <fullName evidence="3">SMC hinge domain-containing protein</fullName>
    </recommendedName>
</protein>
<reference evidence="5" key="1">
    <citation type="journal article" date="2009" name="PLoS Pathog.">
        <title>Genomic analyses of the microsporidian Nosema ceranae, an emergent pathogen of honey bees.</title>
        <authorList>
            <person name="Cornman R.S."/>
            <person name="Chen Y.P."/>
            <person name="Schatz M.C."/>
            <person name="Street C."/>
            <person name="Zhao Y."/>
            <person name="Desany B."/>
            <person name="Egholm M."/>
            <person name="Hutchison S."/>
            <person name="Pettis J.S."/>
            <person name="Lipkin W.I."/>
            <person name="Evans J.D."/>
        </authorList>
    </citation>
    <scope>NUCLEOTIDE SEQUENCE [LARGE SCALE GENOMIC DNA]</scope>
    <source>
        <strain evidence="5">BRL01</strain>
    </source>
</reference>
<evidence type="ECO:0000259" key="3">
    <source>
        <dbReference type="SMART" id="SM00968"/>
    </source>
</evidence>
<dbReference type="FunCoup" id="C4V9E4">
    <property type="interactions" value="278"/>
</dbReference>
<dbReference type="STRING" id="578460.C4V9E4"/>
<dbReference type="GO" id="GO:0005524">
    <property type="term" value="F:ATP binding"/>
    <property type="evidence" value="ECO:0007669"/>
    <property type="project" value="InterPro"/>
</dbReference>
<dbReference type="PANTHER" id="PTHR43977">
    <property type="entry name" value="STRUCTURAL MAINTENANCE OF CHROMOSOMES PROTEIN 3"/>
    <property type="match status" value="1"/>
</dbReference>
<dbReference type="OrthoDB" id="2195351at2759"/>
<dbReference type="SUPFAM" id="SSF52540">
    <property type="entry name" value="P-loop containing nucleoside triphosphate hydrolases"/>
    <property type="match status" value="1"/>
</dbReference>
<dbReference type="SUPFAM" id="SSF75553">
    <property type="entry name" value="Smc hinge domain"/>
    <property type="match status" value="1"/>
</dbReference>
<dbReference type="GO" id="GO:0005694">
    <property type="term" value="C:chromosome"/>
    <property type="evidence" value="ECO:0007669"/>
    <property type="project" value="InterPro"/>
</dbReference>
<feature type="domain" description="SMC hinge" evidence="3">
    <location>
        <begin position="441"/>
        <end position="554"/>
    </location>
</feature>